<dbReference type="GO" id="GO:0070509">
    <property type="term" value="P:calcium ion import"/>
    <property type="evidence" value="ECO:0007669"/>
    <property type="project" value="TreeGrafter"/>
</dbReference>
<name>A0A7T8QV77_CALRO</name>
<dbReference type="EMBL" id="CP045890">
    <property type="protein sequence ID" value="QQP56287.1"/>
    <property type="molecule type" value="Genomic_DNA"/>
</dbReference>
<dbReference type="GO" id="GO:0005248">
    <property type="term" value="F:voltage-gated sodium channel activity"/>
    <property type="evidence" value="ECO:0007669"/>
    <property type="project" value="TreeGrafter"/>
</dbReference>
<dbReference type="InterPro" id="IPR027359">
    <property type="entry name" value="Volt_channel_dom_sf"/>
</dbReference>
<dbReference type="InterPro" id="IPR043203">
    <property type="entry name" value="VGCC_Ca_Na"/>
</dbReference>
<organism evidence="6 7">
    <name type="scientific">Caligus rogercresseyi</name>
    <name type="common">Sea louse</name>
    <dbReference type="NCBI Taxonomy" id="217165"/>
    <lineage>
        <taxon>Eukaryota</taxon>
        <taxon>Metazoa</taxon>
        <taxon>Ecdysozoa</taxon>
        <taxon>Arthropoda</taxon>
        <taxon>Crustacea</taxon>
        <taxon>Multicrustacea</taxon>
        <taxon>Hexanauplia</taxon>
        <taxon>Copepoda</taxon>
        <taxon>Siphonostomatoida</taxon>
        <taxon>Caligidae</taxon>
        <taxon>Caligus</taxon>
    </lineage>
</organism>
<evidence type="ECO:0000313" key="7">
    <source>
        <dbReference type="Proteomes" id="UP000595437"/>
    </source>
</evidence>
<dbReference type="AlphaFoldDB" id="A0A7T8QV77"/>
<comment type="subcellular location">
    <subcellularLocation>
        <location evidence="1">Membrane</location>
        <topology evidence="1">Multi-pass membrane protein</topology>
    </subcellularLocation>
</comment>
<dbReference type="PANTHER" id="PTHR10037">
    <property type="entry name" value="VOLTAGE-GATED CATION CHANNEL CALCIUM AND SODIUM"/>
    <property type="match status" value="1"/>
</dbReference>
<dbReference type="OrthoDB" id="8300562at2759"/>
<gene>
    <name evidence="6" type="ORF">FKW44_000901</name>
</gene>
<dbReference type="GO" id="GO:0086010">
    <property type="term" value="P:membrane depolarization during action potential"/>
    <property type="evidence" value="ECO:0007669"/>
    <property type="project" value="TreeGrafter"/>
</dbReference>
<evidence type="ECO:0000256" key="2">
    <source>
        <dbReference type="ARBA" id="ARBA00022692"/>
    </source>
</evidence>
<evidence type="ECO:0000313" key="6">
    <source>
        <dbReference type="EMBL" id="QQP56287.1"/>
    </source>
</evidence>
<reference evidence="7" key="1">
    <citation type="submission" date="2021-01" db="EMBL/GenBank/DDBJ databases">
        <title>Caligus Genome Assembly.</title>
        <authorList>
            <person name="Gallardo-Escarate C."/>
        </authorList>
    </citation>
    <scope>NUCLEOTIDE SEQUENCE [LARGE SCALE GENOMIC DNA]</scope>
</reference>
<keyword evidence="3 5" id="KW-1133">Transmembrane helix</keyword>
<evidence type="ECO:0000256" key="1">
    <source>
        <dbReference type="ARBA" id="ARBA00004141"/>
    </source>
</evidence>
<keyword evidence="4 5" id="KW-0472">Membrane</keyword>
<evidence type="ECO:0000256" key="3">
    <source>
        <dbReference type="ARBA" id="ARBA00022989"/>
    </source>
</evidence>
<feature type="non-terminal residue" evidence="6">
    <location>
        <position position="1"/>
    </location>
</feature>
<protein>
    <submittedName>
        <fullName evidence="6">Uncharacterized protein</fullName>
    </submittedName>
</protein>
<keyword evidence="7" id="KW-1185">Reference proteome</keyword>
<dbReference type="PANTHER" id="PTHR10037:SF293">
    <property type="entry name" value="EF-HAND DOMAIN-CONTAINING PROTEIN"/>
    <property type="match status" value="1"/>
</dbReference>
<dbReference type="GO" id="GO:0043005">
    <property type="term" value="C:neuron projection"/>
    <property type="evidence" value="ECO:0007669"/>
    <property type="project" value="TreeGrafter"/>
</dbReference>
<dbReference type="GO" id="GO:0008332">
    <property type="term" value="F:low voltage-gated calcium channel activity"/>
    <property type="evidence" value="ECO:0007669"/>
    <property type="project" value="TreeGrafter"/>
</dbReference>
<dbReference type="Proteomes" id="UP000595437">
    <property type="component" value="Chromosome 1"/>
</dbReference>
<keyword evidence="2 5" id="KW-0812">Transmembrane</keyword>
<feature type="non-terminal residue" evidence="6">
    <location>
        <position position="85"/>
    </location>
</feature>
<sequence>EYDKKRIVEARRKAAEGKRKQKTEEEELAGATSEFWARVRRARICIRRMCKQQWWFWLVIILVFLNTCTVAVEHYNQPQWLTFFL</sequence>
<dbReference type="Gene3D" id="1.20.120.350">
    <property type="entry name" value="Voltage-gated potassium channels. Chain C"/>
    <property type="match status" value="1"/>
</dbReference>
<feature type="transmembrane region" description="Helical" evidence="5">
    <location>
        <begin position="54"/>
        <end position="75"/>
    </location>
</feature>
<proteinExistence type="predicted"/>
<accession>A0A7T8QV77</accession>
<dbReference type="GO" id="GO:0001518">
    <property type="term" value="C:voltage-gated sodium channel complex"/>
    <property type="evidence" value="ECO:0007669"/>
    <property type="project" value="TreeGrafter"/>
</dbReference>
<evidence type="ECO:0000256" key="5">
    <source>
        <dbReference type="SAM" id="Phobius"/>
    </source>
</evidence>
<evidence type="ECO:0000256" key="4">
    <source>
        <dbReference type="ARBA" id="ARBA00023136"/>
    </source>
</evidence>